<dbReference type="InterPro" id="IPR000531">
    <property type="entry name" value="Beta-barrel_TonB"/>
</dbReference>
<gene>
    <name evidence="18" type="ORF">LL252_14285</name>
</gene>
<name>A0A9Q3YSK5_9GAMM</name>
<evidence type="ECO:0000259" key="17">
    <source>
        <dbReference type="SMART" id="SM00965"/>
    </source>
</evidence>
<evidence type="ECO:0000256" key="5">
    <source>
        <dbReference type="ARBA" id="ARBA00022496"/>
    </source>
</evidence>
<keyword evidence="4 14" id="KW-1134">Transmembrane beta strand</keyword>
<protein>
    <submittedName>
        <fullName evidence="18">TonB-dependent siderophore receptor</fullName>
    </submittedName>
</protein>
<dbReference type="InterPro" id="IPR037066">
    <property type="entry name" value="Plug_dom_sf"/>
</dbReference>
<feature type="domain" description="Secretin/TonB short N-terminal" evidence="17">
    <location>
        <begin position="47"/>
        <end position="98"/>
    </location>
</feature>
<comment type="similarity">
    <text evidence="2 14 15">Belongs to the TonB-dependent receptor family.</text>
</comment>
<dbReference type="Gene3D" id="3.55.50.30">
    <property type="match status" value="1"/>
</dbReference>
<dbReference type="SUPFAM" id="SSF56935">
    <property type="entry name" value="Porins"/>
    <property type="match status" value="1"/>
</dbReference>
<dbReference type="Proteomes" id="UP001108027">
    <property type="component" value="Unassembled WGS sequence"/>
</dbReference>
<dbReference type="Gene3D" id="2.40.170.20">
    <property type="entry name" value="TonB-dependent receptor, beta-barrel domain"/>
    <property type="match status" value="1"/>
</dbReference>
<dbReference type="InterPro" id="IPR039426">
    <property type="entry name" value="TonB-dep_rcpt-like"/>
</dbReference>
<dbReference type="NCBIfam" id="TIGR01783">
    <property type="entry name" value="TonB-siderophor"/>
    <property type="match status" value="1"/>
</dbReference>
<accession>A0A9Q3YSK5</accession>
<keyword evidence="12 18" id="KW-0675">Receptor</keyword>
<dbReference type="GO" id="GO:0015344">
    <property type="term" value="F:siderophore uptake transmembrane transporter activity"/>
    <property type="evidence" value="ECO:0007669"/>
    <property type="project" value="TreeGrafter"/>
</dbReference>
<dbReference type="InterPro" id="IPR012910">
    <property type="entry name" value="Plug_dom"/>
</dbReference>
<sequence length="768" mass="85109">MKSMTYPRLALLAAGLMLAGAVRAVPLDIPAQPLDAALAELAEATGQQLLYDADATRGKRSPALRGDYGVRQALARLLAGSGLRYRINDDGSLTLEPAPVTESTLAPVAVNAEAATKVDTPTLETPQSISVVRRAQIEEQGSDTVQQSLRYTPGVFTDQIGASQRYDYVSLRGFSDDSIDNIYLDGLKTMGDGGTFSSLQIDPYFLERVEIVKGPTSVLYGRASPGGLVNLTSKKPLFETRQELRFGVGDHDYRGAGFDFSGPVNDRVAYRIVGLTDQRDTQFDPLEQERRAIMPSLTLALGDNTQLDLMAYYQDDPEGGSHSGVPAEGTLYPRNGRYIDNDFFEGEPRHEQFERTQKMLGYQLQHFLNDTWSLRQNVRYVTSDVNLQQVYSYDWVGSGNQLSRYYSGADEQLDAYTVDNQARADFATGRLRHTLLVGVDYQHRDVDAAWSDGAFPAIDAFDPVYGAAPTAIGDPVSHQRKLIQTGVYVQDQIALNRWRFSLGGRQDWVRTANVNENTGARSSQDREQFSGRAGVLYRFDNGLAPYVSYSESFNPSVYTDADGDPLEPTEGTQYETGLKYQPRGGRGLYTLSLFHIDQENLAIREPQSAVYLPVGEIRSRGVELEAQTLLTDRFRVQASYTYTDIEYREAEPDIDGNRVNQAPRNQASAWGHYRFDGGPLSGFEVGAGVRYTQGIQADRENTLEVPAYTLVDAVLGYDFSALGVDGLSARINANNLLDKEYVASCYSLNYCYFGAERSVMATVNYRLR</sequence>
<keyword evidence="13 14" id="KW-0998">Cell outer membrane</keyword>
<reference evidence="18" key="1">
    <citation type="submission" date="2021-10" db="EMBL/GenBank/DDBJ databases">
        <title>The diversity and Nitrogen Metabolism of Culturable Nitrate-Utilizing Bacteria Within the Oxygen Minimum Zone of the Changjiang (Yangtze River)Estuary.</title>
        <authorList>
            <person name="Zhang D."/>
            <person name="Zheng J."/>
            <person name="Liu S."/>
            <person name="He W."/>
        </authorList>
    </citation>
    <scope>NUCLEOTIDE SEQUENCE</scope>
    <source>
        <strain evidence="18">FXH-223</strain>
    </source>
</reference>
<keyword evidence="7 16" id="KW-0732">Signal</keyword>
<evidence type="ECO:0000256" key="2">
    <source>
        <dbReference type="ARBA" id="ARBA00009810"/>
    </source>
</evidence>
<dbReference type="Pfam" id="PF00593">
    <property type="entry name" value="TonB_dep_Rec_b-barrel"/>
    <property type="match status" value="1"/>
</dbReference>
<evidence type="ECO:0000256" key="14">
    <source>
        <dbReference type="PROSITE-ProRule" id="PRU01360"/>
    </source>
</evidence>
<comment type="subcellular location">
    <subcellularLocation>
        <location evidence="1 14">Cell outer membrane</location>
        <topology evidence="1 14">Multi-pass membrane protein</topology>
    </subcellularLocation>
</comment>
<keyword evidence="10 15" id="KW-0798">TonB box</keyword>
<feature type="signal peptide" evidence="16">
    <location>
        <begin position="1"/>
        <end position="24"/>
    </location>
</feature>
<dbReference type="RefSeq" id="WP_228234496.1">
    <property type="nucleotide sequence ID" value="NZ_ARXL01000018.1"/>
</dbReference>
<dbReference type="AlphaFoldDB" id="A0A9Q3YSK5"/>
<keyword evidence="3 14" id="KW-0813">Transport</keyword>
<evidence type="ECO:0000256" key="1">
    <source>
        <dbReference type="ARBA" id="ARBA00004571"/>
    </source>
</evidence>
<keyword evidence="9" id="KW-0406">Ion transport</keyword>
<keyword evidence="5" id="KW-0410">Iron transport</keyword>
<evidence type="ECO:0000256" key="8">
    <source>
        <dbReference type="ARBA" id="ARBA00023004"/>
    </source>
</evidence>
<feature type="chain" id="PRO_5040217629" evidence="16">
    <location>
        <begin position="25"/>
        <end position="768"/>
    </location>
</feature>
<keyword evidence="11 14" id="KW-0472">Membrane</keyword>
<evidence type="ECO:0000256" key="15">
    <source>
        <dbReference type="RuleBase" id="RU003357"/>
    </source>
</evidence>
<dbReference type="GO" id="GO:0009279">
    <property type="term" value="C:cell outer membrane"/>
    <property type="evidence" value="ECO:0007669"/>
    <property type="project" value="UniProtKB-SubCell"/>
</dbReference>
<evidence type="ECO:0000256" key="9">
    <source>
        <dbReference type="ARBA" id="ARBA00023065"/>
    </source>
</evidence>
<evidence type="ECO:0000256" key="11">
    <source>
        <dbReference type="ARBA" id="ARBA00023136"/>
    </source>
</evidence>
<comment type="caution">
    <text evidence="18">The sequence shown here is derived from an EMBL/GenBank/DDBJ whole genome shotgun (WGS) entry which is preliminary data.</text>
</comment>
<dbReference type="GO" id="GO:0038023">
    <property type="term" value="F:signaling receptor activity"/>
    <property type="evidence" value="ECO:0007669"/>
    <property type="project" value="InterPro"/>
</dbReference>
<dbReference type="FunFam" id="2.40.170.20:FF:000005">
    <property type="entry name" value="TonB-dependent siderophore receptor"/>
    <property type="match status" value="1"/>
</dbReference>
<dbReference type="GO" id="GO:0015891">
    <property type="term" value="P:siderophore transport"/>
    <property type="evidence" value="ECO:0007669"/>
    <property type="project" value="InterPro"/>
</dbReference>
<keyword evidence="8" id="KW-0408">Iron</keyword>
<dbReference type="Pfam" id="PF07715">
    <property type="entry name" value="Plug"/>
    <property type="match status" value="1"/>
</dbReference>
<dbReference type="SMART" id="SM00965">
    <property type="entry name" value="STN"/>
    <property type="match status" value="1"/>
</dbReference>
<organism evidence="18 19">
    <name type="scientific">Alloalcanivorax marinus</name>
    <dbReference type="NCBI Taxonomy" id="1177169"/>
    <lineage>
        <taxon>Bacteria</taxon>
        <taxon>Pseudomonadati</taxon>
        <taxon>Pseudomonadota</taxon>
        <taxon>Gammaproteobacteria</taxon>
        <taxon>Oceanospirillales</taxon>
        <taxon>Alcanivoracaceae</taxon>
        <taxon>Alloalcanivorax</taxon>
    </lineage>
</organism>
<evidence type="ECO:0000256" key="13">
    <source>
        <dbReference type="ARBA" id="ARBA00023237"/>
    </source>
</evidence>
<dbReference type="PROSITE" id="PS52016">
    <property type="entry name" value="TONB_DEPENDENT_REC_3"/>
    <property type="match status" value="1"/>
</dbReference>
<evidence type="ECO:0000256" key="12">
    <source>
        <dbReference type="ARBA" id="ARBA00023170"/>
    </source>
</evidence>
<evidence type="ECO:0000256" key="4">
    <source>
        <dbReference type="ARBA" id="ARBA00022452"/>
    </source>
</evidence>
<dbReference type="InterPro" id="IPR011662">
    <property type="entry name" value="Secretin/TonB_short_N"/>
</dbReference>
<evidence type="ECO:0000313" key="19">
    <source>
        <dbReference type="Proteomes" id="UP001108027"/>
    </source>
</evidence>
<evidence type="ECO:0000256" key="7">
    <source>
        <dbReference type="ARBA" id="ARBA00022729"/>
    </source>
</evidence>
<dbReference type="PANTHER" id="PTHR32552">
    <property type="entry name" value="FERRICHROME IRON RECEPTOR-RELATED"/>
    <property type="match status" value="1"/>
</dbReference>
<evidence type="ECO:0000313" key="18">
    <source>
        <dbReference type="EMBL" id="MCC4309738.1"/>
    </source>
</evidence>
<dbReference type="CDD" id="cd01347">
    <property type="entry name" value="ligand_gated_channel"/>
    <property type="match status" value="1"/>
</dbReference>
<dbReference type="InterPro" id="IPR036942">
    <property type="entry name" value="Beta-barrel_TonB_sf"/>
</dbReference>
<proteinExistence type="inferred from homology"/>
<evidence type="ECO:0000256" key="3">
    <source>
        <dbReference type="ARBA" id="ARBA00022448"/>
    </source>
</evidence>
<dbReference type="Pfam" id="PF07660">
    <property type="entry name" value="STN"/>
    <property type="match status" value="1"/>
</dbReference>
<evidence type="ECO:0000256" key="10">
    <source>
        <dbReference type="ARBA" id="ARBA00023077"/>
    </source>
</evidence>
<keyword evidence="6 14" id="KW-0812">Transmembrane</keyword>
<keyword evidence="19" id="KW-1185">Reference proteome</keyword>
<evidence type="ECO:0000256" key="16">
    <source>
        <dbReference type="SAM" id="SignalP"/>
    </source>
</evidence>
<evidence type="ECO:0000256" key="6">
    <source>
        <dbReference type="ARBA" id="ARBA00022692"/>
    </source>
</evidence>
<dbReference type="InterPro" id="IPR010105">
    <property type="entry name" value="TonB_sidphr_rcpt"/>
</dbReference>
<dbReference type="Gene3D" id="2.170.130.10">
    <property type="entry name" value="TonB-dependent receptor, plug domain"/>
    <property type="match status" value="1"/>
</dbReference>
<dbReference type="PANTHER" id="PTHR32552:SF68">
    <property type="entry name" value="FERRICHROME OUTER MEMBRANE TRANSPORTER_PHAGE RECEPTOR"/>
    <property type="match status" value="1"/>
</dbReference>
<dbReference type="FunFam" id="2.170.130.10:FF:000001">
    <property type="entry name" value="Catecholate siderophore TonB-dependent receptor"/>
    <property type="match status" value="1"/>
</dbReference>
<dbReference type="EMBL" id="JAJGNA010000021">
    <property type="protein sequence ID" value="MCC4309738.1"/>
    <property type="molecule type" value="Genomic_DNA"/>
</dbReference>